<dbReference type="InterPro" id="IPR011009">
    <property type="entry name" value="Kinase-like_dom_sf"/>
</dbReference>
<evidence type="ECO:0000256" key="5">
    <source>
        <dbReference type="ARBA" id="ARBA00022840"/>
    </source>
</evidence>
<accession>A0ABN2Y1P4</accession>
<evidence type="ECO:0000256" key="6">
    <source>
        <dbReference type="SAM" id="MobiDB-lite"/>
    </source>
</evidence>
<keyword evidence="3" id="KW-0547">Nucleotide-binding</keyword>
<dbReference type="PANTHER" id="PTHR43671">
    <property type="entry name" value="SERINE/THREONINE-PROTEIN KINASE NEK"/>
    <property type="match status" value="1"/>
</dbReference>
<evidence type="ECO:0000259" key="7">
    <source>
        <dbReference type="PROSITE" id="PS50011"/>
    </source>
</evidence>
<dbReference type="PANTHER" id="PTHR43671:SF13">
    <property type="entry name" value="SERINE_THREONINE-PROTEIN KINASE NEK2"/>
    <property type="match status" value="1"/>
</dbReference>
<dbReference type="Gene3D" id="1.10.510.10">
    <property type="entry name" value="Transferase(Phosphotransferase) domain 1"/>
    <property type="match status" value="1"/>
</dbReference>
<reference evidence="8 9" key="1">
    <citation type="journal article" date="2019" name="Int. J. Syst. Evol. Microbiol.">
        <title>The Global Catalogue of Microorganisms (GCM) 10K type strain sequencing project: providing services to taxonomists for standard genome sequencing and annotation.</title>
        <authorList>
            <consortium name="The Broad Institute Genomics Platform"/>
            <consortium name="The Broad Institute Genome Sequencing Center for Infectious Disease"/>
            <person name="Wu L."/>
            <person name="Ma J."/>
        </authorList>
    </citation>
    <scope>NUCLEOTIDE SEQUENCE [LARGE SCALE GENOMIC DNA]</scope>
    <source>
        <strain evidence="8 9">JCM 14559</strain>
    </source>
</reference>
<dbReference type="InterPro" id="IPR000719">
    <property type="entry name" value="Prot_kinase_dom"/>
</dbReference>
<keyword evidence="9" id="KW-1185">Reference proteome</keyword>
<dbReference type="CDD" id="cd14014">
    <property type="entry name" value="STKc_PknB_like"/>
    <property type="match status" value="1"/>
</dbReference>
<protein>
    <recommendedName>
        <fullName evidence="1">non-specific serine/threonine protein kinase</fullName>
        <ecNumber evidence="1">2.7.11.1</ecNumber>
    </recommendedName>
</protein>
<evidence type="ECO:0000313" key="9">
    <source>
        <dbReference type="Proteomes" id="UP001500897"/>
    </source>
</evidence>
<comment type="caution">
    <text evidence="8">The sequence shown here is derived from an EMBL/GenBank/DDBJ whole genome shotgun (WGS) entry which is preliminary data.</text>
</comment>
<dbReference type="Proteomes" id="UP001500897">
    <property type="component" value="Unassembled WGS sequence"/>
</dbReference>
<dbReference type="PROSITE" id="PS50011">
    <property type="entry name" value="PROTEIN_KINASE_DOM"/>
    <property type="match status" value="1"/>
</dbReference>
<name>A0ABN2Y1P4_9ACTN</name>
<dbReference type="RefSeq" id="WP_344558116.1">
    <property type="nucleotide sequence ID" value="NZ_BAAANS010000074.1"/>
</dbReference>
<feature type="region of interest" description="Disordered" evidence="6">
    <location>
        <begin position="269"/>
        <end position="295"/>
    </location>
</feature>
<dbReference type="SUPFAM" id="SSF56112">
    <property type="entry name" value="Protein kinase-like (PK-like)"/>
    <property type="match status" value="1"/>
</dbReference>
<dbReference type="Gene3D" id="3.30.200.20">
    <property type="entry name" value="Phosphorylase Kinase, domain 1"/>
    <property type="match status" value="1"/>
</dbReference>
<evidence type="ECO:0000313" key="8">
    <source>
        <dbReference type="EMBL" id="GAA2120604.1"/>
    </source>
</evidence>
<sequence>MRPGTLLDNRFRIVRKLGQGGEGEIFIARDEYVQRDVAVKAQLPRFGESSATYAEFSGFLDSELNRLEFMHEVEGIPRVVANGWYRGWGRQRFIVMELVDGMTITKWTAENRPVHATEAACVIAQLCDILKKVHRHHVHRDVTPANTMIEPSGRVRLLDVGISVALGELPDEARGTPGYAPPEQYDRAAQLTPKVDVFALGAMLFAMTVSRLPYADVEGPASSATPAFPDGLDVFLPDELWTLGLAMVSVDPAERPTAEQVRHYLEPWLPAVGSGRPSKASDPDPSAYIRFPPSR</sequence>
<dbReference type="EMBL" id="BAAANS010000074">
    <property type="protein sequence ID" value="GAA2120604.1"/>
    <property type="molecule type" value="Genomic_DNA"/>
</dbReference>
<dbReference type="Pfam" id="PF00069">
    <property type="entry name" value="Pkinase"/>
    <property type="match status" value="1"/>
</dbReference>
<dbReference type="InterPro" id="IPR050660">
    <property type="entry name" value="NEK_Ser/Thr_kinase"/>
</dbReference>
<organism evidence="8 9">
    <name type="scientific">Kitasatospora saccharophila</name>
    <dbReference type="NCBI Taxonomy" id="407973"/>
    <lineage>
        <taxon>Bacteria</taxon>
        <taxon>Bacillati</taxon>
        <taxon>Actinomycetota</taxon>
        <taxon>Actinomycetes</taxon>
        <taxon>Kitasatosporales</taxon>
        <taxon>Streptomycetaceae</taxon>
        <taxon>Kitasatospora</taxon>
    </lineage>
</organism>
<keyword evidence="4" id="KW-0418">Kinase</keyword>
<feature type="domain" description="Protein kinase" evidence="7">
    <location>
        <begin position="11"/>
        <end position="269"/>
    </location>
</feature>
<keyword evidence="5" id="KW-0067">ATP-binding</keyword>
<keyword evidence="2" id="KW-0808">Transferase</keyword>
<proteinExistence type="predicted"/>
<evidence type="ECO:0000256" key="1">
    <source>
        <dbReference type="ARBA" id="ARBA00012513"/>
    </source>
</evidence>
<evidence type="ECO:0000256" key="3">
    <source>
        <dbReference type="ARBA" id="ARBA00022741"/>
    </source>
</evidence>
<dbReference type="EC" id="2.7.11.1" evidence="1"/>
<evidence type="ECO:0000256" key="2">
    <source>
        <dbReference type="ARBA" id="ARBA00022679"/>
    </source>
</evidence>
<evidence type="ECO:0000256" key="4">
    <source>
        <dbReference type="ARBA" id="ARBA00022777"/>
    </source>
</evidence>
<gene>
    <name evidence="8" type="ORF">GCM10009759_69620</name>
</gene>